<protein>
    <submittedName>
        <fullName evidence="2">Uncharacterized protein</fullName>
    </submittedName>
</protein>
<reference evidence="3" key="3">
    <citation type="journal article" date="2016" name="Gigascience">
        <title>De novo construction of an expanded transcriptome assembly for the western tarnished plant bug, Lygus hesperus.</title>
        <authorList>
            <person name="Tassone E.E."/>
            <person name="Geib S.M."/>
            <person name="Hall B."/>
            <person name="Fabrick J.A."/>
            <person name="Brent C.S."/>
            <person name="Hull J.J."/>
        </authorList>
    </citation>
    <scope>NUCLEOTIDE SEQUENCE</scope>
</reference>
<dbReference type="EMBL" id="GDHC01017988">
    <property type="protein sequence ID" value="JAQ00641.1"/>
    <property type="molecule type" value="Transcribed_RNA"/>
</dbReference>
<gene>
    <name evidence="2" type="ORF">CM83_7894</name>
    <name evidence="3" type="ORF">g.93434</name>
</gene>
<dbReference type="EMBL" id="GBHO01005617">
    <property type="protein sequence ID" value="JAG37987.1"/>
    <property type="molecule type" value="Transcribed_RNA"/>
</dbReference>
<evidence type="ECO:0000313" key="2">
    <source>
        <dbReference type="EMBL" id="JAG37987.1"/>
    </source>
</evidence>
<name>A0A0A9YY83_LYGHE</name>
<feature type="region of interest" description="Disordered" evidence="1">
    <location>
        <begin position="30"/>
        <end position="68"/>
    </location>
</feature>
<proteinExistence type="predicted"/>
<organism evidence="2">
    <name type="scientific">Lygus hesperus</name>
    <name type="common">Western plant bug</name>
    <dbReference type="NCBI Taxonomy" id="30085"/>
    <lineage>
        <taxon>Eukaryota</taxon>
        <taxon>Metazoa</taxon>
        <taxon>Ecdysozoa</taxon>
        <taxon>Arthropoda</taxon>
        <taxon>Hexapoda</taxon>
        <taxon>Insecta</taxon>
        <taxon>Pterygota</taxon>
        <taxon>Neoptera</taxon>
        <taxon>Paraneoptera</taxon>
        <taxon>Hemiptera</taxon>
        <taxon>Heteroptera</taxon>
        <taxon>Panheteroptera</taxon>
        <taxon>Cimicomorpha</taxon>
        <taxon>Miridae</taxon>
        <taxon>Mirini</taxon>
        <taxon>Lygus</taxon>
    </lineage>
</organism>
<evidence type="ECO:0000313" key="3">
    <source>
        <dbReference type="EMBL" id="JAQ00641.1"/>
    </source>
</evidence>
<reference evidence="2" key="1">
    <citation type="journal article" date="2014" name="PLoS ONE">
        <title>Transcriptome-Based Identification of ABC Transporters in the Western Tarnished Plant Bug Lygus hesperus.</title>
        <authorList>
            <person name="Hull J.J."/>
            <person name="Chaney K."/>
            <person name="Geib S.M."/>
            <person name="Fabrick J.A."/>
            <person name="Brent C.S."/>
            <person name="Walsh D."/>
            <person name="Lavine L.C."/>
        </authorList>
    </citation>
    <scope>NUCLEOTIDE SEQUENCE</scope>
</reference>
<dbReference type="AlphaFoldDB" id="A0A0A9YY83"/>
<reference evidence="2" key="2">
    <citation type="submission" date="2014-07" db="EMBL/GenBank/DDBJ databases">
        <authorList>
            <person name="Hull J."/>
        </authorList>
    </citation>
    <scope>NUCLEOTIDE SEQUENCE</scope>
</reference>
<evidence type="ECO:0000256" key="1">
    <source>
        <dbReference type="SAM" id="MobiDB-lite"/>
    </source>
</evidence>
<feature type="compositionally biased region" description="Low complexity" evidence="1">
    <location>
        <begin position="38"/>
        <end position="59"/>
    </location>
</feature>
<sequence>MTSRGSNSASYSNHIPPALVVHPSAYAMTSETVNAHESSTTQSNHLHSSNNNSNNSNSNKGNYTNLSDFAAHNMSSDDALLSSLAASTAGTVTDLTTMTTSLAHNLIGEVDGDSSVFRPSDEVRISSIEL</sequence>
<accession>A0A0A9YY83</accession>